<dbReference type="InterPro" id="IPR051209">
    <property type="entry name" value="FAD-bind_Monooxygenase_sf"/>
</dbReference>
<dbReference type="AlphaFoldDB" id="A0A8H2VPW0"/>
<dbReference type="InterPro" id="IPR036188">
    <property type="entry name" value="FAD/NAD-bd_sf"/>
</dbReference>
<evidence type="ECO:0000313" key="3">
    <source>
        <dbReference type="Proteomes" id="UP000624404"/>
    </source>
</evidence>
<gene>
    <name evidence="2" type="ORF">SCLTRI_LOCUS2550</name>
</gene>
<dbReference type="SUPFAM" id="SSF51905">
    <property type="entry name" value="FAD/NAD(P)-binding domain"/>
    <property type="match status" value="1"/>
</dbReference>
<comment type="caution">
    <text evidence="2">The sequence shown here is derived from an EMBL/GenBank/DDBJ whole genome shotgun (WGS) entry which is preliminary data.</text>
</comment>
<evidence type="ECO:0000256" key="1">
    <source>
        <dbReference type="ARBA" id="ARBA00010139"/>
    </source>
</evidence>
<proteinExistence type="inferred from homology"/>
<dbReference type="Proteomes" id="UP000624404">
    <property type="component" value="Unassembled WGS sequence"/>
</dbReference>
<protein>
    <submittedName>
        <fullName evidence="2">50c27d40-2747-4428-916d-3a89dcfd4a98</fullName>
    </submittedName>
</protein>
<keyword evidence="3" id="KW-1185">Reference proteome</keyword>
<organism evidence="2 3">
    <name type="scientific">Sclerotinia trifoliorum</name>
    <dbReference type="NCBI Taxonomy" id="28548"/>
    <lineage>
        <taxon>Eukaryota</taxon>
        <taxon>Fungi</taxon>
        <taxon>Dikarya</taxon>
        <taxon>Ascomycota</taxon>
        <taxon>Pezizomycotina</taxon>
        <taxon>Leotiomycetes</taxon>
        <taxon>Helotiales</taxon>
        <taxon>Sclerotiniaceae</taxon>
        <taxon>Sclerotinia</taxon>
    </lineage>
</organism>
<sequence>MEEYELDTAHKFSEEQIQKFRGDPRKYTKFLKAIEALSNKRFKTILRGSPEAIEAKRVISLYMAEALNYDKHLLEALIPSFSVGCRRVTPGIGYLKALTQPNVDVITSSIQEVQPNGIKLTNGKLIEVDAIICATGFNCSFIPRFPIIGQHGNLQDLWSKNKTQAYMSCMVPGMPNYIKFLGPNGPLAHGAIPIITE</sequence>
<dbReference type="PANTHER" id="PTHR42877:SF12">
    <property type="entry name" value="MONOOXYGENASE"/>
    <property type="match status" value="1"/>
</dbReference>
<evidence type="ECO:0000313" key="2">
    <source>
        <dbReference type="EMBL" id="CAD6442759.1"/>
    </source>
</evidence>
<dbReference type="EMBL" id="CAJHIA010000009">
    <property type="protein sequence ID" value="CAD6442759.1"/>
    <property type="molecule type" value="Genomic_DNA"/>
</dbReference>
<name>A0A8H2VPW0_9HELO</name>
<dbReference type="OrthoDB" id="74360at2759"/>
<accession>A0A8H2VPW0</accession>
<dbReference type="Gene3D" id="3.50.50.60">
    <property type="entry name" value="FAD/NAD(P)-binding domain"/>
    <property type="match status" value="1"/>
</dbReference>
<dbReference type="PANTHER" id="PTHR42877">
    <property type="entry name" value="L-ORNITHINE N(5)-MONOOXYGENASE-RELATED"/>
    <property type="match status" value="1"/>
</dbReference>
<reference evidence="2" key="1">
    <citation type="submission" date="2020-10" db="EMBL/GenBank/DDBJ databases">
        <authorList>
            <person name="Kusch S."/>
        </authorList>
    </citation>
    <scope>NUCLEOTIDE SEQUENCE</scope>
    <source>
        <strain evidence="2">SwB9</strain>
    </source>
</reference>
<comment type="similarity">
    <text evidence="1">Belongs to the FAD-binding monooxygenase family.</text>
</comment>